<dbReference type="CDD" id="cd18085">
    <property type="entry name" value="TM1570-like"/>
    <property type="match status" value="1"/>
</dbReference>
<protein>
    <recommendedName>
        <fullName evidence="1">tRNA (guanine-N(1)-)-methyltransferase C-terminal domain-containing protein</fullName>
    </recommendedName>
</protein>
<dbReference type="KEGG" id="gpi:GPICK_13145"/>
<dbReference type="InterPro" id="IPR019230">
    <property type="entry name" value="RNA_MeTrfase_C_dom"/>
</dbReference>
<accession>A0A0B5BKC7</accession>
<dbReference type="InterPro" id="IPR029026">
    <property type="entry name" value="tRNA_m1G_MTases_N"/>
</dbReference>
<keyword evidence="3" id="KW-1185">Reference proteome</keyword>
<dbReference type="Pfam" id="PF09936">
    <property type="entry name" value="Methyltrn_RNA_4"/>
    <property type="match status" value="1"/>
</dbReference>
<name>A0A0B5BKC7_9BACT</name>
<evidence type="ECO:0000313" key="2">
    <source>
        <dbReference type="EMBL" id="AJE04930.1"/>
    </source>
</evidence>
<dbReference type="Proteomes" id="UP000057609">
    <property type="component" value="Chromosome"/>
</dbReference>
<proteinExistence type="predicted"/>
<evidence type="ECO:0000259" key="1">
    <source>
        <dbReference type="Pfam" id="PF09936"/>
    </source>
</evidence>
<dbReference type="HOGENOM" id="CLU_1414575_0_0_7"/>
<feature type="domain" description="tRNA (guanine-N(1)-)-methyltransferase C-terminal" evidence="1">
    <location>
        <begin position="6"/>
        <end position="187"/>
    </location>
</feature>
<sequence>MVPCRNVAVALVHYPVYDKNRQVVTTAVTNLDIHDIARAARTFGLGRYYVVTPVAGQQMLAERIVMHWQDGWGAQYNPKRKSALELVRIVSTLDAAVSDLEAAFGRPPKLVTTGARSRTETVSCGDLSELLRDERQPYLLVFGTGWGLTEEVTSRADMVLEPIQGPGDYNHLSVRSAVAIIMDRLFGMR</sequence>
<gene>
    <name evidence="2" type="ORF">GPICK_13145</name>
</gene>
<dbReference type="Gene3D" id="3.40.1280.10">
    <property type="match status" value="1"/>
</dbReference>
<dbReference type="InterPro" id="IPR029028">
    <property type="entry name" value="Alpha/beta_knot_MTases"/>
</dbReference>
<dbReference type="AlphaFoldDB" id="A0A0B5BKC7"/>
<dbReference type="EMBL" id="CP009788">
    <property type="protein sequence ID" value="AJE04930.1"/>
    <property type="molecule type" value="Genomic_DNA"/>
</dbReference>
<reference evidence="2 3" key="1">
    <citation type="journal article" date="2015" name="Genome Announc.">
        <title>Complete Genome of Geobacter pickeringii G13T, a Metal-Reducing Isolate from Sedimentary Kaolin Deposits.</title>
        <authorList>
            <person name="Badalamenti J.P."/>
            <person name="Bond D.R."/>
        </authorList>
    </citation>
    <scope>NUCLEOTIDE SEQUENCE [LARGE SCALE GENOMIC DNA]</scope>
    <source>
        <strain evidence="2 3">G13</strain>
    </source>
</reference>
<dbReference type="STRING" id="345632.GPICK_13145"/>
<organism evidence="2 3">
    <name type="scientific">Geobacter pickeringii</name>
    <dbReference type="NCBI Taxonomy" id="345632"/>
    <lineage>
        <taxon>Bacteria</taxon>
        <taxon>Pseudomonadati</taxon>
        <taxon>Thermodesulfobacteriota</taxon>
        <taxon>Desulfuromonadia</taxon>
        <taxon>Geobacterales</taxon>
        <taxon>Geobacteraceae</taxon>
        <taxon>Geobacter</taxon>
    </lineage>
</organism>
<dbReference type="SUPFAM" id="SSF75217">
    <property type="entry name" value="alpha/beta knot"/>
    <property type="match status" value="1"/>
</dbReference>
<evidence type="ECO:0000313" key="3">
    <source>
        <dbReference type="Proteomes" id="UP000057609"/>
    </source>
</evidence>